<dbReference type="GeneID" id="37141712"/>
<gene>
    <name evidence="1" type="ORF">BO82DRAFT_397819</name>
</gene>
<dbReference type="Proteomes" id="UP000248340">
    <property type="component" value="Unassembled WGS sequence"/>
</dbReference>
<reference evidence="1 2" key="1">
    <citation type="submission" date="2016-12" db="EMBL/GenBank/DDBJ databases">
        <title>The genomes of Aspergillus section Nigri reveals drivers in fungal speciation.</title>
        <authorList>
            <consortium name="DOE Joint Genome Institute"/>
            <person name="Vesth T.C."/>
            <person name="Nybo J."/>
            <person name="Theobald S."/>
            <person name="Brandl J."/>
            <person name="Frisvad J.C."/>
            <person name="Nielsen K.F."/>
            <person name="Lyhne E.K."/>
            <person name="Kogle M.E."/>
            <person name="Kuo A."/>
            <person name="Riley R."/>
            <person name="Clum A."/>
            <person name="Nolan M."/>
            <person name="Lipzen A."/>
            <person name="Salamov A."/>
            <person name="Henrissat B."/>
            <person name="Wiebenga A."/>
            <person name="De Vries R.P."/>
            <person name="Grigoriev I.V."/>
            <person name="Mortensen U.H."/>
            <person name="Andersen M.R."/>
            <person name="Baker S.E."/>
        </authorList>
    </citation>
    <scope>NUCLEOTIDE SEQUENCE [LARGE SCALE GENOMIC DNA]</scope>
    <source>
        <strain evidence="1 2">CBS 121591</strain>
    </source>
</reference>
<dbReference type="EMBL" id="KZ821677">
    <property type="protein sequence ID" value="PYH86068.1"/>
    <property type="molecule type" value="Genomic_DNA"/>
</dbReference>
<dbReference type="AlphaFoldDB" id="A0A319DDB9"/>
<dbReference type="VEuPathDB" id="FungiDB:BO82DRAFT_397819"/>
<keyword evidence="2" id="KW-1185">Reference proteome</keyword>
<dbReference type="RefSeq" id="XP_025496268.1">
    <property type="nucleotide sequence ID" value="XM_025638970.1"/>
</dbReference>
<dbReference type="STRING" id="1448315.A0A319DDB9"/>
<dbReference type="OrthoDB" id="4481506at2759"/>
<proteinExistence type="predicted"/>
<evidence type="ECO:0000313" key="1">
    <source>
        <dbReference type="EMBL" id="PYH86068.1"/>
    </source>
</evidence>
<evidence type="ECO:0008006" key="3">
    <source>
        <dbReference type="Google" id="ProtNLM"/>
    </source>
</evidence>
<accession>A0A319DDB9</accession>
<sequence length="234" mass="27086">MSSSSLPSLQELQEMEVLRKVTRGGLLRTRILGLVPVYNIRTRLCREVPASDKELCLLEANNPALMSLEHLQALEPTRKSLASWLKYSDIGFFHMSSKPKSGKTYMVNHIARERTTPYEWNLRGTLRVIIFCLISDKQELTPRLFPRQYDSYPRDFNEEPCVIKDDEVLLACDRLAKLDSIYTDDKFVLYLDGLNYFKQDFSNMLSHLKQWVSARPLDVKICISSRGEAEFRTA</sequence>
<protein>
    <recommendedName>
        <fullName evidence="3">NACHT domain-containing protein</fullName>
    </recommendedName>
</protein>
<organism evidence="1 2">
    <name type="scientific">Aspergillus uvarum CBS 121591</name>
    <dbReference type="NCBI Taxonomy" id="1448315"/>
    <lineage>
        <taxon>Eukaryota</taxon>
        <taxon>Fungi</taxon>
        <taxon>Dikarya</taxon>
        <taxon>Ascomycota</taxon>
        <taxon>Pezizomycotina</taxon>
        <taxon>Eurotiomycetes</taxon>
        <taxon>Eurotiomycetidae</taxon>
        <taxon>Eurotiales</taxon>
        <taxon>Aspergillaceae</taxon>
        <taxon>Aspergillus</taxon>
        <taxon>Aspergillus subgen. Circumdati</taxon>
    </lineage>
</organism>
<evidence type="ECO:0000313" key="2">
    <source>
        <dbReference type="Proteomes" id="UP000248340"/>
    </source>
</evidence>
<name>A0A319DDB9_9EURO</name>